<keyword evidence="2" id="KW-1185">Reference proteome</keyword>
<accession>U4L2X3</accession>
<reference evidence="1 2" key="1">
    <citation type="journal article" date="2013" name="PLoS Genet.">
        <title>The genome and development-dependent transcriptomes of Pyronema confluens: a window into fungal evolution.</title>
        <authorList>
            <person name="Traeger S."/>
            <person name="Altegoer F."/>
            <person name="Freitag M."/>
            <person name="Gabaldon T."/>
            <person name="Kempken F."/>
            <person name="Kumar A."/>
            <person name="Marcet-Houben M."/>
            <person name="Poggeler S."/>
            <person name="Stajich J.E."/>
            <person name="Nowrousian M."/>
        </authorList>
    </citation>
    <scope>NUCLEOTIDE SEQUENCE [LARGE SCALE GENOMIC DNA]</scope>
    <source>
        <strain evidence="2">CBS 100304</strain>
        <tissue evidence="1">Vegetative mycelium</tissue>
    </source>
</reference>
<protein>
    <submittedName>
        <fullName evidence="1">Uncharacterized protein</fullName>
    </submittedName>
</protein>
<evidence type="ECO:0000313" key="1">
    <source>
        <dbReference type="EMBL" id="CCX06603.1"/>
    </source>
</evidence>
<dbReference type="Proteomes" id="UP000018144">
    <property type="component" value="Unassembled WGS sequence"/>
</dbReference>
<organism evidence="1 2">
    <name type="scientific">Pyronema omphalodes (strain CBS 100304)</name>
    <name type="common">Pyronema confluens</name>
    <dbReference type="NCBI Taxonomy" id="1076935"/>
    <lineage>
        <taxon>Eukaryota</taxon>
        <taxon>Fungi</taxon>
        <taxon>Dikarya</taxon>
        <taxon>Ascomycota</taxon>
        <taxon>Pezizomycotina</taxon>
        <taxon>Pezizomycetes</taxon>
        <taxon>Pezizales</taxon>
        <taxon>Pyronemataceae</taxon>
        <taxon>Pyronema</taxon>
    </lineage>
</organism>
<gene>
    <name evidence="1" type="ORF">PCON_06190</name>
</gene>
<evidence type="ECO:0000313" key="2">
    <source>
        <dbReference type="Proteomes" id="UP000018144"/>
    </source>
</evidence>
<name>U4L2X3_PYROM</name>
<dbReference type="EMBL" id="HF935300">
    <property type="protein sequence ID" value="CCX06603.1"/>
    <property type="molecule type" value="Genomic_DNA"/>
</dbReference>
<dbReference type="AlphaFoldDB" id="U4L2X3"/>
<sequence>MYESKPTCNPEEIGVLRDKMVSSDEVPEIPNLKEIQHVMDGSSGIVHRGGKGNERQKGHSFPKTTFIRVCRKDLIDTKGKFEKFRGYVLGRTRMFYNSDLEFDHPDFETRRINDVYHCVLLPHVIVRLRVERAAERLARYEFGSEQVLKSTGVPGSMTRSSETEIRHMAGF</sequence>
<proteinExistence type="predicted"/>